<dbReference type="AlphaFoldDB" id="A0A9W7WAF0"/>
<keyword evidence="3" id="KW-1185">Reference proteome</keyword>
<sequence length="96" mass="11251">NTWINSTAETEREAEEGRNEGKLARRKVKTLHEFLFRRACEDTLHLVVCRSYLAPVRHCYTRHEYSRTKSDVIPASSESIPKSILRLQWKQGCLTF</sequence>
<reference evidence="2" key="1">
    <citation type="submission" date="2021-02" db="EMBL/GenBank/DDBJ databases">
        <title>Comparative genomics reveals that relaxation of natural selection precedes convergent phenotypic evolution of cavefish.</title>
        <authorList>
            <person name="Peng Z."/>
        </authorList>
    </citation>
    <scope>NUCLEOTIDE SEQUENCE</scope>
    <source>
        <tissue evidence="2">Muscle</tissue>
    </source>
</reference>
<feature type="non-terminal residue" evidence="2">
    <location>
        <position position="96"/>
    </location>
</feature>
<gene>
    <name evidence="2" type="ORF">IRJ41_025115</name>
</gene>
<protein>
    <submittedName>
        <fullName evidence="2">Uncharacterized protein</fullName>
    </submittedName>
</protein>
<organism evidence="2 3">
    <name type="scientific">Triplophysa rosa</name>
    <name type="common">Cave loach</name>
    <dbReference type="NCBI Taxonomy" id="992332"/>
    <lineage>
        <taxon>Eukaryota</taxon>
        <taxon>Metazoa</taxon>
        <taxon>Chordata</taxon>
        <taxon>Craniata</taxon>
        <taxon>Vertebrata</taxon>
        <taxon>Euteleostomi</taxon>
        <taxon>Actinopterygii</taxon>
        <taxon>Neopterygii</taxon>
        <taxon>Teleostei</taxon>
        <taxon>Ostariophysi</taxon>
        <taxon>Cypriniformes</taxon>
        <taxon>Nemacheilidae</taxon>
        <taxon>Triplophysa</taxon>
    </lineage>
</organism>
<evidence type="ECO:0000313" key="3">
    <source>
        <dbReference type="Proteomes" id="UP001059041"/>
    </source>
</evidence>
<evidence type="ECO:0000313" key="2">
    <source>
        <dbReference type="EMBL" id="KAI7793592.1"/>
    </source>
</evidence>
<accession>A0A9W7WAF0</accession>
<feature type="region of interest" description="Disordered" evidence="1">
    <location>
        <begin position="1"/>
        <end position="21"/>
    </location>
</feature>
<evidence type="ECO:0000256" key="1">
    <source>
        <dbReference type="SAM" id="MobiDB-lite"/>
    </source>
</evidence>
<comment type="caution">
    <text evidence="2">The sequence shown here is derived from an EMBL/GenBank/DDBJ whole genome shotgun (WGS) entry which is preliminary data.</text>
</comment>
<feature type="compositionally biased region" description="Basic and acidic residues" evidence="1">
    <location>
        <begin position="9"/>
        <end position="21"/>
    </location>
</feature>
<dbReference type="Proteomes" id="UP001059041">
    <property type="component" value="Linkage Group LG22"/>
</dbReference>
<dbReference type="EMBL" id="JAFHDT010000022">
    <property type="protein sequence ID" value="KAI7793592.1"/>
    <property type="molecule type" value="Genomic_DNA"/>
</dbReference>
<proteinExistence type="predicted"/>
<name>A0A9W7WAF0_TRIRA</name>